<keyword evidence="1" id="KW-0812">Transmembrane</keyword>
<organism evidence="2 3">
    <name type="scientific">Halorubrum aquaticum</name>
    <dbReference type="NCBI Taxonomy" id="387340"/>
    <lineage>
        <taxon>Archaea</taxon>
        <taxon>Methanobacteriati</taxon>
        <taxon>Methanobacteriota</taxon>
        <taxon>Stenosarchaea group</taxon>
        <taxon>Halobacteria</taxon>
        <taxon>Halobacteriales</taxon>
        <taxon>Haloferacaceae</taxon>
        <taxon>Halorubrum</taxon>
    </lineage>
</organism>
<dbReference type="EMBL" id="FOPZ01000002">
    <property type="protein sequence ID" value="SFH38025.1"/>
    <property type="molecule type" value="Genomic_DNA"/>
</dbReference>
<proteinExistence type="predicted"/>
<sequence>MTFDTSRVTHTAEMVSGFHSQSPVVTAFGVLVAVVAIVGTRFFGWEWGSGRLGPTIVGVVAAGIAVVVVARRVLD</sequence>
<evidence type="ECO:0008006" key="4">
    <source>
        <dbReference type="Google" id="ProtNLM"/>
    </source>
</evidence>
<feature type="transmembrane region" description="Helical" evidence="1">
    <location>
        <begin position="24"/>
        <end position="43"/>
    </location>
</feature>
<gene>
    <name evidence="2" type="ORF">SAMN04488066_102182</name>
</gene>
<evidence type="ECO:0000256" key="1">
    <source>
        <dbReference type="SAM" id="Phobius"/>
    </source>
</evidence>
<name>A0A1I2ZK37_9EURY</name>
<feature type="transmembrane region" description="Helical" evidence="1">
    <location>
        <begin position="55"/>
        <end position="74"/>
    </location>
</feature>
<protein>
    <recommendedName>
        <fullName evidence="4">Multidrug transporter</fullName>
    </recommendedName>
</protein>
<evidence type="ECO:0000313" key="2">
    <source>
        <dbReference type="EMBL" id="SFH38025.1"/>
    </source>
</evidence>
<reference evidence="2 3" key="1">
    <citation type="submission" date="2016-10" db="EMBL/GenBank/DDBJ databases">
        <authorList>
            <person name="Varghese N."/>
            <person name="Submissions S."/>
        </authorList>
    </citation>
    <scope>NUCLEOTIDE SEQUENCE [LARGE SCALE GENOMIC DNA]</scope>
    <source>
        <strain evidence="2 3">CGMCC 1.6377</strain>
    </source>
</reference>
<keyword evidence="1" id="KW-0472">Membrane</keyword>
<evidence type="ECO:0000313" key="3">
    <source>
        <dbReference type="Proteomes" id="UP000323537"/>
    </source>
</evidence>
<keyword evidence="3" id="KW-1185">Reference proteome</keyword>
<accession>A0A1I2ZK37</accession>
<keyword evidence="1" id="KW-1133">Transmembrane helix</keyword>
<dbReference type="Proteomes" id="UP000323537">
    <property type="component" value="Unassembled WGS sequence"/>
</dbReference>
<dbReference type="AlphaFoldDB" id="A0A1I2ZK37"/>